<organism evidence="2 3">
    <name type="scientific">Oceanirhabdus seepicola</name>
    <dbReference type="NCBI Taxonomy" id="2828781"/>
    <lineage>
        <taxon>Bacteria</taxon>
        <taxon>Bacillati</taxon>
        <taxon>Bacillota</taxon>
        <taxon>Clostridia</taxon>
        <taxon>Eubacteriales</taxon>
        <taxon>Clostridiaceae</taxon>
        <taxon>Oceanirhabdus</taxon>
    </lineage>
</organism>
<keyword evidence="3" id="KW-1185">Reference proteome</keyword>
<keyword evidence="1" id="KW-0812">Transmembrane</keyword>
<accession>A0A9J6NXN4</accession>
<evidence type="ECO:0000313" key="2">
    <source>
        <dbReference type="EMBL" id="MCM1988389.1"/>
    </source>
</evidence>
<dbReference type="EMBL" id="JAGSOJ010000001">
    <property type="protein sequence ID" value="MCM1988389.1"/>
    <property type="molecule type" value="Genomic_DNA"/>
</dbReference>
<comment type="caution">
    <text evidence="2">The sequence shown here is derived from an EMBL/GenBank/DDBJ whole genome shotgun (WGS) entry which is preliminary data.</text>
</comment>
<sequence length="169" mass="18732">MKTKKFVLLSMLVAQAMLLFIVESAIPMPFLPPGAKLGLANIITVLSLYIFTPKETLLVILLRVFLSAMILSNLQTMMYSLSGALTSFTFMLLIKTLLKDNVSPIGVSCVGAVFHAIGQLFMASLMFGTLGFFYYLPLHTAIALFTGFFIGCTTMYLLKHFKKLRIITD</sequence>
<evidence type="ECO:0000313" key="3">
    <source>
        <dbReference type="Proteomes" id="UP001056429"/>
    </source>
</evidence>
<feature type="transmembrane region" description="Helical" evidence="1">
    <location>
        <begin position="105"/>
        <end position="127"/>
    </location>
</feature>
<keyword evidence="1" id="KW-0472">Membrane</keyword>
<feature type="transmembrane region" description="Helical" evidence="1">
    <location>
        <begin position="133"/>
        <end position="158"/>
    </location>
</feature>
<dbReference type="PIRSF" id="PIRSF027391">
    <property type="entry name" value="Hpre_diP_synt_I"/>
    <property type="match status" value="1"/>
</dbReference>
<dbReference type="Pfam" id="PF07456">
    <property type="entry name" value="Hpre_diP_synt_I"/>
    <property type="match status" value="1"/>
</dbReference>
<proteinExistence type="predicted"/>
<dbReference type="Proteomes" id="UP001056429">
    <property type="component" value="Unassembled WGS sequence"/>
</dbReference>
<name>A0A9J6NXN4_9CLOT</name>
<feature type="transmembrane region" description="Helical" evidence="1">
    <location>
        <begin position="78"/>
        <end position="98"/>
    </location>
</feature>
<dbReference type="InterPro" id="IPR010898">
    <property type="entry name" value="Hpre_diP_synth_I"/>
</dbReference>
<keyword evidence="1" id="KW-1133">Transmembrane helix</keyword>
<dbReference type="InterPro" id="IPR014535">
    <property type="entry name" value="Hpre_diP_synt_I"/>
</dbReference>
<evidence type="ECO:0000256" key="1">
    <source>
        <dbReference type="SAM" id="Phobius"/>
    </source>
</evidence>
<reference evidence="2" key="2">
    <citation type="submission" date="2021-04" db="EMBL/GenBank/DDBJ databases">
        <authorList>
            <person name="Dong X."/>
        </authorList>
    </citation>
    <scope>NUCLEOTIDE SEQUENCE</scope>
    <source>
        <strain evidence="2">ZWT</strain>
    </source>
</reference>
<dbReference type="AlphaFoldDB" id="A0A9J6NXN4"/>
<dbReference type="Gene3D" id="1.10.1760.20">
    <property type="match status" value="1"/>
</dbReference>
<protein>
    <submittedName>
        <fullName evidence="2">Gx transporter family protein</fullName>
    </submittedName>
</protein>
<gene>
    <name evidence="2" type="ORF">KDK92_01445</name>
</gene>
<reference evidence="2" key="1">
    <citation type="journal article" date="2021" name="mSystems">
        <title>Bacteria and Archaea Synergistically Convert Glycine Betaine to Biogenic Methane in the Formosa Cold Seep of the South China Sea.</title>
        <authorList>
            <person name="Li L."/>
            <person name="Zhang W."/>
            <person name="Zhang S."/>
            <person name="Song L."/>
            <person name="Sun Q."/>
            <person name="Zhang H."/>
            <person name="Xiang H."/>
            <person name="Dong X."/>
        </authorList>
    </citation>
    <scope>NUCLEOTIDE SEQUENCE</scope>
    <source>
        <strain evidence="2">ZWT</strain>
    </source>
</reference>
<dbReference type="RefSeq" id="WP_250857258.1">
    <property type="nucleotide sequence ID" value="NZ_JAGSOJ010000001.1"/>
</dbReference>